<dbReference type="CDD" id="cd00773">
    <property type="entry name" value="HisRS-like_core"/>
    <property type="match status" value="1"/>
</dbReference>
<evidence type="ECO:0000256" key="4">
    <source>
        <dbReference type="ARBA" id="ARBA00022840"/>
    </source>
</evidence>
<dbReference type="NCBIfam" id="TIGR00442">
    <property type="entry name" value="hisS"/>
    <property type="match status" value="1"/>
</dbReference>
<keyword evidence="8" id="KW-0963">Cytoplasm</keyword>
<dbReference type="Gene3D" id="3.30.930.10">
    <property type="entry name" value="Bira Bifunctional Protein, Domain 2"/>
    <property type="match status" value="1"/>
</dbReference>
<keyword evidence="6 8" id="KW-0030">Aminoacyl-tRNA synthetase</keyword>
<dbReference type="InterPro" id="IPR036621">
    <property type="entry name" value="Anticodon-bd_dom_sf"/>
</dbReference>
<dbReference type="EMBL" id="PFBJ01000004">
    <property type="protein sequence ID" value="PIT91325.1"/>
    <property type="molecule type" value="Genomic_DNA"/>
</dbReference>
<evidence type="ECO:0000259" key="10">
    <source>
        <dbReference type="PROSITE" id="PS50862"/>
    </source>
</evidence>
<evidence type="ECO:0000256" key="6">
    <source>
        <dbReference type="ARBA" id="ARBA00023146"/>
    </source>
</evidence>
<dbReference type="GO" id="GO:0005524">
    <property type="term" value="F:ATP binding"/>
    <property type="evidence" value="ECO:0007669"/>
    <property type="project" value="UniProtKB-UniRule"/>
</dbReference>
<evidence type="ECO:0000256" key="2">
    <source>
        <dbReference type="ARBA" id="ARBA00022598"/>
    </source>
</evidence>
<evidence type="ECO:0000313" key="12">
    <source>
        <dbReference type="Proteomes" id="UP000228809"/>
    </source>
</evidence>
<feature type="binding site" evidence="9">
    <location>
        <begin position="85"/>
        <end position="87"/>
    </location>
    <ligand>
        <name>L-histidine</name>
        <dbReference type="ChEBI" id="CHEBI:57595"/>
    </ligand>
</feature>
<dbReference type="InterPro" id="IPR004516">
    <property type="entry name" value="HisRS/HisZ"/>
</dbReference>
<dbReference type="InterPro" id="IPR004154">
    <property type="entry name" value="Anticodon-bd"/>
</dbReference>
<evidence type="ECO:0000256" key="5">
    <source>
        <dbReference type="ARBA" id="ARBA00022917"/>
    </source>
</evidence>
<feature type="binding site" evidence="9">
    <location>
        <position position="129"/>
    </location>
    <ligand>
        <name>L-histidine</name>
        <dbReference type="ChEBI" id="CHEBI:57595"/>
    </ligand>
</feature>
<dbReference type="EC" id="6.1.1.21" evidence="8"/>
<dbReference type="Pfam" id="PF13393">
    <property type="entry name" value="tRNA-synt_His"/>
    <property type="match status" value="1"/>
</dbReference>
<evidence type="ECO:0000256" key="8">
    <source>
        <dbReference type="HAMAP-Rule" id="MF_00127"/>
    </source>
</evidence>
<dbReference type="SUPFAM" id="SSF52954">
    <property type="entry name" value="Class II aaRS ABD-related"/>
    <property type="match status" value="1"/>
</dbReference>
<reference evidence="12" key="1">
    <citation type="submission" date="2017-09" db="EMBL/GenBank/DDBJ databases">
        <title>Depth-based differentiation of microbial function through sediment-hosted aquifers and enrichment of novel symbionts in the deep terrestrial subsurface.</title>
        <authorList>
            <person name="Probst A.J."/>
            <person name="Ladd B."/>
            <person name="Jarett J.K."/>
            <person name="Geller-Mcgrath D.E."/>
            <person name="Sieber C.M.K."/>
            <person name="Emerson J.B."/>
            <person name="Anantharaman K."/>
            <person name="Thomas B.C."/>
            <person name="Malmstrom R."/>
            <person name="Stieglmeier M."/>
            <person name="Klingl A."/>
            <person name="Woyke T."/>
            <person name="Ryan C.M."/>
            <person name="Banfield J.F."/>
        </authorList>
    </citation>
    <scope>NUCLEOTIDE SEQUENCE [LARGE SCALE GENOMIC DNA]</scope>
</reference>
<evidence type="ECO:0000256" key="7">
    <source>
        <dbReference type="ARBA" id="ARBA00047639"/>
    </source>
</evidence>
<dbReference type="HAMAP" id="MF_00127">
    <property type="entry name" value="His_tRNA_synth"/>
    <property type="match status" value="1"/>
</dbReference>
<evidence type="ECO:0000256" key="1">
    <source>
        <dbReference type="ARBA" id="ARBA00008226"/>
    </source>
</evidence>
<gene>
    <name evidence="8" type="primary">hisS</name>
    <name evidence="11" type="ORF">COU17_00840</name>
</gene>
<dbReference type="InterPro" id="IPR033656">
    <property type="entry name" value="HisRS_anticodon"/>
</dbReference>
<sequence>MSEKLSTEPYKGVRDFYPEEQFVHNYIRETMAAVAESFGYSEYSASILEPSELYSSKGAANEEIVNEQTYTFTDRGKRQVTLRPEMTPTVARMLAAKRRELAFPLRWYSVPNVFRYERPQRGRLREHWQLNCDIFGVTEVTAEAEIISLASALMHAFGATSEDFEIRISDRALLESIFTELSVTGDEKATVMRLLDKRAKTENFMNALTEVLGERARELDDRLSRASSSTALESLLSTLNERGIHNVSIDTSIVRGFDYYTGIVFEVFDTASENNRSLFGGGRYDNLTSLFDTEPLPAVGFGMGDVTVRDFLETHNLLPEYSSSTDLYLCSASDDVAEYIEEVARELRSEGLNVEVNLLDKKVGEQIKLADKKKIPFVMCIGKDEAESGTFSLKHLASGEEKEVGLKEIATAIFS</sequence>
<feature type="binding site" evidence="9">
    <location>
        <position position="115"/>
    </location>
    <ligand>
        <name>L-histidine</name>
        <dbReference type="ChEBI" id="CHEBI:57595"/>
    </ligand>
</feature>
<dbReference type="Proteomes" id="UP000228809">
    <property type="component" value="Unassembled WGS sequence"/>
</dbReference>
<keyword evidence="5 8" id="KW-0648">Protein biosynthesis</keyword>
<name>A0A2M6WF02_9BACT</name>
<comment type="catalytic activity">
    <reaction evidence="7 8">
        <text>tRNA(His) + L-histidine + ATP = L-histidyl-tRNA(His) + AMP + diphosphate + H(+)</text>
        <dbReference type="Rhea" id="RHEA:17313"/>
        <dbReference type="Rhea" id="RHEA-COMP:9665"/>
        <dbReference type="Rhea" id="RHEA-COMP:9689"/>
        <dbReference type="ChEBI" id="CHEBI:15378"/>
        <dbReference type="ChEBI" id="CHEBI:30616"/>
        <dbReference type="ChEBI" id="CHEBI:33019"/>
        <dbReference type="ChEBI" id="CHEBI:57595"/>
        <dbReference type="ChEBI" id="CHEBI:78442"/>
        <dbReference type="ChEBI" id="CHEBI:78527"/>
        <dbReference type="ChEBI" id="CHEBI:456215"/>
        <dbReference type="EC" id="6.1.1.21"/>
    </reaction>
</comment>
<keyword evidence="3 8" id="KW-0547">Nucleotide-binding</keyword>
<dbReference type="Gene3D" id="3.40.50.800">
    <property type="entry name" value="Anticodon-binding domain"/>
    <property type="match status" value="1"/>
</dbReference>
<accession>A0A2M6WF02</accession>
<evidence type="ECO:0000313" key="11">
    <source>
        <dbReference type="EMBL" id="PIT91325.1"/>
    </source>
</evidence>
<feature type="binding site" evidence="9">
    <location>
        <position position="255"/>
    </location>
    <ligand>
        <name>L-histidine</name>
        <dbReference type="ChEBI" id="CHEBI:57595"/>
    </ligand>
</feature>
<dbReference type="InterPro" id="IPR015807">
    <property type="entry name" value="His-tRNA-ligase"/>
</dbReference>
<dbReference type="SUPFAM" id="SSF55681">
    <property type="entry name" value="Class II aaRS and biotin synthetases"/>
    <property type="match status" value="1"/>
</dbReference>
<feature type="binding site" evidence="9">
    <location>
        <begin position="259"/>
        <end position="260"/>
    </location>
    <ligand>
        <name>L-histidine</name>
        <dbReference type="ChEBI" id="CHEBI:57595"/>
    </ligand>
</feature>
<dbReference type="AlphaFoldDB" id="A0A2M6WF02"/>
<feature type="domain" description="Aminoacyl-transfer RNA synthetases class-II family profile" evidence="10">
    <location>
        <begin position="23"/>
        <end position="319"/>
    </location>
</feature>
<dbReference type="InterPro" id="IPR045864">
    <property type="entry name" value="aa-tRNA-synth_II/BPL/LPL"/>
</dbReference>
<comment type="similarity">
    <text evidence="1 8">Belongs to the class-II aminoacyl-tRNA synthetase family.</text>
</comment>
<dbReference type="InterPro" id="IPR041715">
    <property type="entry name" value="HisRS-like_core"/>
</dbReference>
<protein>
    <recommendedName>
        <fullName evidence="8">Histidine--tRNA ligase</fullName>
        <ecNumber evidence="8">6.1.1.21</ecNumber>
    </recommendedName>
    <alternativeName>
        <fullName evidence="8">Histidyl-tRNA synthetase</fullName>
        <shortName evidence="8">HisRS</shortName>
    </alternativeName>
</protein>
<dbReference type="GO" id="GO:0005737">
    <property type="term" value="C:cytoplasm"/>
    <property type="evidence" value="ECO:0007669"/>
    <property type="project" value="UniProtKB-SubCell"/>
</dbReference>
<keyword evidence="4 8" id="KW-0067">ATP-binding</keyword>
<feature type="binding site" evidence="9">
    <location>
        <position position="133"/>
    </location>
    <ligand>
        <name>L-histidine</name>
        <dbReference type="ChEBI" id="CHEBI:57595"/>
    </ligand>
</feature>
<proteinExistence type="inferred from homology"/>
<keyword evidence="2 8" id="KW-0436">Ligase</keyword>
<comment type="subunit">
    <text evidence="8">Homodimer.</text>
</comment>
<dbReference type="InterPro" id="IPR006195">
    <property type="entry name" value="aa-tRNA-synth_II"/>
</dbReference>
<comment type="subcellular location">
    <subcellularLocation>
        <location evidence="8">Cytoplasm</location>
    </subcellularLocation>
</comment>
<dbReference type="PROSITE" id="PS50862">
    <property type="entry name" value="AA_TRNA_LIGASE_II"/>
    <property type="match status" value="1"/>
</dbReference>
<dbReference type="Pfam" id="PF03129">
    <property type="entry name" value="HGTP_anticodon"/>
    <property type="match status" value="1"/>
</dbReference>
<dbReference type="PANTHER" id="PTHR43707">
    <property type="entry name" value="HISTIDYL-TRNA SYNTHETASE"/>
    <property type="match status" value="1"/>
</dbReference>
<dbReference type="CDD" id="cd00859">
    <property type="entry name" value="HisRS_anticodon"/>
    <property type="match status" value="1"/>
</dbReference>
<dbReference type="PIRSF" id="PIRSF001549">
    <property type="entry name" value="His-tRNA_synth"/>
    <property type="match status" value="1"/>
</dbReference>
<dbReference type="GO" id="GO:0006427">
    <property type="term" value="P:histidyl-tRNA aminoacylation"/>
    <property type="evidence" value="ECO:0007669"/>
    <property type="project" value="UniProtKB-UniRule"/>
</dbReference>
<evidence type="ECO:0000256" key="9">
    <source>
        <dbReference type="PIRSR" id="PIRSR001549-1"/>
    </source>
</evidence>
<dbReference type="GO" id="GO:0004821">
    <property type="term" value="F:histidine-tRNA ligase activity"/>
    <property type="evidence" value="ECO:0007669"/>
    <property type="project" value="UniProtKB-UniRule"/>
</dbReference>
<comment type="caution">
    <text evidence="11">The sequence shown here is derived from an EMBL/GenBank/DDBJ whole genome shotgun (WGS) entry which is preliminary data.</text>
</comment>
<dbReference type="PANTHER" id="PTHR43707:SF1">
    <property type="entry name" value="HISTIDINE--TRNA LIGASE, MITOCHONDRIAL-RELATED"/>
    <property type="match status" value="1"/>
</dbReference>
<evidence type="ECO:0000256" key="3">
    <source>
        <dbReference type="ARBA" id="ARBA00022741"/>
    </source>
</evidence>
<organism evidence="11 12">
    <name type="scientific">Candidatus Kaiserbacteria bacterium CG10_big_fil_rev_8_21_14_0_10_49_17</name>
    <dbReference type="NCBI Taxonomy" id="1974609"/>
    <lineage>
        <taxon>Bacteria</taxon>
        <taxon>Candidatus Kaiseribacteriota</taxon>
    </lineage>
</organism>